<keyword evidence="1" id="KW-1133">Transmembrane helix</keyword>
<proteinExistence type="predicted"/>
<evidence type="ECO:0000256" key="1">
    <source>
        <dbReference type="SAM" id="Phobius"/>
    </source>
</evidence>
<protein>
    <recommendedName>
        <fullName evidence="7">Two-component histidine kinase</fullName>
    </recommendedName>
</protein>
<feature type="transmembrane region" description="Helical" evidence="1">
    <location>
        <begin position="178"/>
        <end position="198"/>
    </location>
</feature>
<dbReference type="EMBL" id="CP046246">
    <property type="protein sequence ID" value="QGP76482.1"/>
    <property type="molecule type" value="Genomic_DNA"/>
</dbReference>
<dbReference type="EMBL" id="JACACB010000027">
    <property type="protein sequence ID" value="MCO8298628.1"/>
    <property type="molecule type" value="Genomic_DNA"/>
</dbReference>
<dbReference type="Proteomes" id="UP000427886">
    <property type="component" value="Chromosome"/>
</dbReference>
<dbReference type="Proteomes" id="UP000280475">
    <property type="component" value="Chromosome"/>
</dbReference>
<dbReference type="KEGG" id="tey:GLW17_06390"/>
<feature type="transmembrane region" description="Helical" evidence="1">
    <location>
        <begin position="100"/>
        <end position="133"/>
    </location>
</feature>
<evidence type="ECO:0000313" key="3">
    <source>
        <dbReference type="EMBL" id="MCO8298628.1"/>
    </source>
</evidence>
<reference evidence="2" key="2">
    <citation type="submission" date="2018-03" db="EMBL/GenBank/DDBJ databases">
        <authorList>
            <person name="Jeon C.O."/>
        </authorList>
    </citation>
    <scope>NUCLEOTIDE SEQUENCE</scope>
    <source>
        <strain evidence="2">LMG 26042</strain>
    </source>
</reference>
<feature type="transmembrane region" description="Helical" evidence="1">
    <location>
        <begin position="259"/>
        <end position="277"/>
    </location>
</feature>
<reference evidence="3" key="5">
    <citation type="journal article" date="2021" name="BMC Microbiol.">
        <title>The diversity among the species Tetragenococcus halophilus including new isolates from a lupine seed fermentation.</title>
        <authorList>
            <person name="Link T."/>
            <person name="Vogel R.F."/>
            <person name="Ehrmann M.A."/>
        </authorList>
    </citation>
    <scope>NUCLEOTIDE SEQUENCE</scope>
    <source>
        <strain evidence="3">TMW 2.2257</strain>
    </source>
</reference>
<dbReference type="Proteomes" id="UP001057280">
    <property type="component" value="Unassembled WGS sequence"/>
</dbReference>
<name>A0A3G5FGB3_TETHA</name>
<gene>
    <name evidence="2" type="ORF">C7H83_02255</name>
    <name evidence="4" type="ORF">GLW17_06390</name>
    <name evidence="3" type="ORF">HXW75_09100</name>
</gene>
<feature type="transmembrane region" description="Helical" evidence="1">
    <location>
        <begin position="145"/>
        <end position="166"/>
    </location>
</feature>
<feature type="transmembrane region" description="Helical" evidence="1">
    <location>
        <begin position="20"/>
        <end position="40"/>
    </location>
</feature>
<sequence>MFNYIKADLYRIFHKRSNQLYWLILAGLFLTFVIFGSTNANFADNKSELTEMYFSVAVMPLTLFGSLVISPQFYYAVYLDELNNKGFVRLFSSGLRKSEYIVAKIISSLVYMLAVFLFLAIAYLGGFAILALLNNGAPFFTMSQIEVLLSLVAYLALFTIAFSSLTNIITLKWQGGNIPLFLFFIISNGILGNLIRWINHARVLRNFNFSPYLLSTNTGKLQAALRNGIFYGQQGQPANRPPSAQAALKTIDSIGSQPFIIIGIYIIVTTVISFFILKCSDVKDN</sequence>
<reference evidence="2 5" key="1">
    <citation type="journal article" date="2012" name="Int. J. Syst. Evol. Microbiol.">
        <title>Characterization of Tetragenococcus strains from sugar thick juice reveals a novel species, Tetragenococcus osmophilus sp. nov., and divides Tetragenococcus halophilus into two subspecies, T. halophilus subsp. halophilus subsp. nov. and T. halophilus subsp. flandriensis subsp. nov.</title>
        <authorList>
            <person name="Juste A."/>
            <person name="Van Trappen S."/>
            <person name="Verreth C."/>
            <person name="Cleenwerck I."/>
            <person name="De Vos P."/>
            <person name="Lievens B."/>
            <person name="Willems K.A."/>
        </authorList>
    </citation>
    <scope>NUCLEOTIDE SEQUENCE [LARGE SCALE GENOMIC DNA]</scope>
    <source>
        <strain evidence="2 5">LMG 26042</strain>
    </source>
</reference>
<dbReference type="RefSeq" id="WP_103083910.1">
    <property type="nucleotide sequence ID" value="NZ_BLRM01000021.1"/>
</dbReference>
<accession>A0A3G5FGB3</accession>
<reference evidence="4 6" key="3">
    <citation type="submission" date="2019-11" db="EMBL/GenBank/DDBJ databases">
        <authorList>
            <person name="Kim E."/>
            <person name="Lee J."/>
            <person name="Jeon K."/>
            <person name="Lee Y."/>
        </authorList>
    </citation>
    <scope>NUCLEOTIDE SEQUENCE [LARGE SCALE GENOMIC DNA]</scope>
    <source>
        <strain evidence="4 6">YJ1</strain>
    </source>
</reference>
<evidence type="ECO:0008006" key="7">
    <source>
        <dbReference type="Google" id="ProtNLM"/>
    </source>
</evidence>
<organism evidence="2 5">
    <name type="scientific">Tetragenococcus halophilus</name>
    <name type="common">Pediococcus halophilus</name>
    <dbReference type="NCBI Taxonomy" id="51669"/>
    <lineage>
        <taxon>Bacteria</taxon>
        <taxon>Bacillati</taxon>
        <taxon>Bacillota</taxon>
        <taxon>Bacilli</taxon>
        <taxon>Lactobacillales</taxon>
        <taxon>Enterococcaceae</taxon>
        <taxon>Tetragenococcus</taxon>
    </lineage>
</organism>
<evidence type="ECO:0000313" key="6">
    <source>
        <dbReference type="Proteomes" id="UP000427886"/>
    </source>
</evidence>
<evidence type="ECO:0000313" key="2">
    <source>
        <dbReference type="EMBL" id="AYW49390.1"/>
    </source>
</evidence>
<keyword evidence="1" id="KW-0472">Membrane</keyword>
<dbReference type="AlphaFoldDB" id="A0A3G5FGB3"/>
<keyword evidence="1" id="KW-0812">Transmembrane</keyword>
<feature type="transmembrane region" description="Helical" evidence="1">
    <location>
        <begin position="52"/>
        <end position="79"/>
    </location>
</feature>
<evidence type="ECO:0000313" key="5">
    <source>
        <dbReference type="Proteomes" id="UP000280475"/>
    </source>
</evidence>
<dbReference type="EMBL" id="CP027768">
    <property type="protein sequence ID" value="AYW49390.1"/>
    <property type="molecule type" value="Genomic_DNA"/>
</dbReference>
<reference evidence="3" key="4">
    <citation type="submission" date="2020-06" db="EMBL/GenBank/DDBJ databases">
        <authorList>
            <person name="Link T."/>
            <person name="Ehrmann M."/>
        </authorList>
    </citation>
    <scope>NUCLEOTIDE SEQUENCE</scope>
    <source>
        <strain evidence="3">TMW 2.2257</strain>
    </source>
</reference>
<evidence type="ECO:0000313" key="4">
    <source>
        <dbReference type="EMBL" id="QGP76482.1"/>
    </source>
</evidence>